<accession>A0A941F2D9</accession>
<keyword evidence="4" id="KW-1185">Reference proteome</keyword>
<dbReference type="Gene3D" id="3.60.21.10">
    <property type="match status" value="1"/>
</dbReference>
<dbReference type="Pfam" id="PF09587">
    <property type="entry name" value="PGA_cap"/>
    <property type="match status" value="1"/>
</dbReference>
<dbReference type="EMBL" id="JAGTAR010000006">
    <property type="protein sequence ID" value="MBR8535102.1"/>
    <property type="molecule type" value="Genomic_DNA"/>
</dbReference>
<evidence type="ECO:0000259" key="2">
    <source>
        <dbReference type="SMART" id="SM00854"/>
    </source>
</evidence>
<comment type="caution">
    <text evidence="3">The sequence shown here is derived from an EMBL/GenBank/DDBJ whole genome shotgun (WGS) entry which is preliminary data.</text>
</comment>
<dbReference type="InterPro" id="IPR052169">
    <property type="entry name" value="CW_Biosynth-Accessory"/>
</dbReference>
<dbReference type="InterPro" id="IPR019079">
    <property type="entry name" value="Capsule_synth_CapA"/>
</dbReference>
<dbReference type="PANTHER" id="PTHR33393">
    <property type="entry name" value="POLYGLUTAMINE SYNTHESIS ACCESSORY PROTEIN RV0574C-RELATED"/>
    <property type="match status" value="1"/>
</dbReference>
<gene>
    <name evidence="3" type="ORF">KDU71_06000</name>
</gene>
<organism evidence="3 4">
    <name type="scientific">Carboxylicivirga sediminis</name>
    <dbReference type="NCBI Taxonomy" id="2006564"/>
    <lineage>
        <taxon>Bacteria</taxon>
        <taxon>Pseudomonadati</taxon>
        <taxon>Bacteroidota</taxon>
        <taxon>Bacteroidia</taxon>
        <taxon>Marinilabiliales</taxon>
        <taxon>Marinilabiliaceae</taxon>
        <taxon>Carboxylicivirga</taxon>
    </lineage>
</organism>
<proteinExistence type="inferred from homology"/>
<dbReference type="InterPro" id="IPR029052">
    <property type="entry name" value="Metallo-depent_PP-like"/>
</dbReference>
<dbReference type="SMART" id="SM00854">
    <property type="entry name" value="PGA_cap"/>
    <property type="match status" value="1"/>
</dbReference>
<comment type="similarity">
    <text evidence="1">Belongs to the CapA family.</text>
</comment>
<evidence type="ECO:0000313" key="4">
    <source>
        <dbReference type="Proteomes" id="UP000679220"/>
    </source>
</evidence>
<evidence type="ECO:0000256" key="1">
    <source>
        <dbReference type="ARBA" id="ARBA00005662"/>
    </source>
</evidence>
<reference evidence="3" key="1">
    <citation type="journal article" date="2018" name="Int. J. Syst. Evol. Microbiol.">
        <title>Carboxylicivirga sediminis sp. nov., isolated from coastal sediment.</title>
        <authorList>
            <person name="Wang F.Q."/>
            <person name="Ren L.H."/>
            <person name="Zou R.J."/>
            <person name="Sun Y.Z."/>
            <person name="Liu X.J."/>
            <person name="Jiang F."/>
            <person name="Liu L.J."/>
        </authorList>
    </citation>
    <scope>NUCLEOTIDE SEQUENCE</scope>
    <source>
        <strain evidence="3">JR1</strain>
    </source>
</reference>
<evidence type="ECO:0000313" key="3">
    <source>
        <dbReference type="EMBL" id="MBR8535102.1"/>
    </source>
</evidence>
<feature type="domain" description="Capsule synthesis protein CapA" evidence="2">
    <location>
        <begin position="27"/>
        <end position="271"/>
    </location>
</feature>
<dbReference type="Proteomes" id="UP000679220">
    <property type="component" value="Unassembled WGS sequence"/>
</dbReference>
<dbReference type="RefSeq" id="WP_212189006.1">
    <property type="nucleotide sequence ID" value="NZ_JAGTAR010000006.1"/>
</dbReference>
<sequence>MQKLSLLLIGVFGIIISGFAQQNSGLSFIGVGDMMLGTHFPSADYLPPNDDPWPLLHEVAPVFAEADVVFGNLEGAFLDEGDVFKRCKDITKCYAFKTPTRYAPVLQKVGFDFVSVANNHIRDFGPAGLKTTRKLLDSLDIAFAGLMDKPSVIKEINGQLIGMCAFAPNTGTAQIGDIAGAVRIVEELDAQCDYVIVSFHGGAEGRAHMHVTRETETFYGENRGNVYAFAHAVIDAGADIVFGHGPHVPRSIEIYKNRFIAYSLGNFCTYSRFNLSGPNALSPVVQVWTNSDGSFVKGKIHAFYQIKGKGTLRDPGNAVVYKMRDLTKIDFPELNHRLLIDDDGDFYMPFESPLRGKGIGLTNYQVEVPERL</sequence>
<dbReference type="SUPFAM" id="SSF56300">
    <property type="entry name" value="Metallo-dependent phosphatases"/>
    <property type="match status" value="1"/>
</dbReference>
<name>A0A941F2D9_9BACT</name>
<reference evidence="3" key="2">
    <citation type="submission" date="2021-04" db="EMBL/GenBank/DDBJ databases">
        <authorList>
            <person name="Zhang T."/>
            <person name="Zhang Y."/>
            <person name="Lu D."/>
            <person name="Zuo D."/>
            <person name="Du Z."/>
        </authorList>
    </citation>
    <scope>NUCLEOTIDE SEQUENCE</scope>
    <source>
        <strain evidence="3">JR1</strain>
    </source>
</reference>
<dbReference type="CDD" id="cd07381">
    <property type="entry name" value="MPP_CapA"/>
    <property type="match status" value="1"/>
</dbReference>
<dbReference type="AlphaFoldDB" id="A0A941F2D9"/>
<protein>
    <submittedName>
        <fullName evidence="3">CapA family protein</fullName>
    </submittedName>
</protein>
<dbReference type="PANTHER" id="PTHR33393:SF11">
    <property type="entry name" value="POLYGLUTAMINE SYNTHESIS ACCESSORY PROTEIN RV0574C-RELATED"/>
    <property type="match status" value="1"/>
</dbReference>